<sequence length="3217" mass="352408">MSAGDLSFREVTSGSHWSGVIEVTDHGSVALWNQEPVRLQTALPTGMITVYNFVFVGFQGGLAELQPSDSSTWFAAKPCHTLSFRTIVDVCCGIGGISSGLWGLNGSTILSVDKSKLATDTVQDNGGTVLTGDIANELTQLRVHQAAAASDIAITLTAGISGQPFSGPHATSGSNGEGVLQQVLLLGWRMRVAGIILECVPGVAGHHELYACVERFAFRAGFQVVGVPLELSSSWASHRSRQWYCLVPSTLPTLCLSPMPNRSPQLVVHDIIPELPLWPESDEAELSWTKAETALLLNRRYGGNQRILAWNAQAPTITHSCGNELQACPCGCREFGLSESRLLAGGSQSVGVYSMVEGSLRFLHPSEAGLLNTLSPDFRFQRGARAGLCLVGNISAPLHAHWIFLQLQTWAAAALEDEIPVDMLRSVESFLNNLLCQRSDRWFVASLQSRLPVAVSFSQDWKLPLGESPWTAGRAVAAAKSAAGPGMSVRIVAGERELPPHAFLHPGPIAQPYSIRVRPKRQAKVSASFPLSQPAQPDCQVAVLTSSGAVFRGCHAGTSLCTLLSELQLPIEPVQLLGTGERLLPECLVTQDCVLDARPILGGSSGPGLLSDAEVDRAVQRIREHAMPGVHCLPSGFASFLLEAQQVPAGFLGEILSHCHSPFRLVLPFAVDQHWACLCLFVHSDGSSDAVYFDGVPDRVTLQAACLASALAAAAALSIRSFNQCNWFLQGPQQSCGEIAIWHVCANAIGFGPQVHTLALHALDGLACEGHTTGAGDLSADQYATLRKLLLSKGVPAGKVGQRIQDAIKKLGAGPIAAALAHKLAWSQLKSIASKPESWFRWLSTEELSEHIESKANEQFGTSVPSGKSKKRKEPVVRASTPVQVDPSKLLLAPGSFVNADGTALPQLAFEEVCSGACGIAFCSSGQAMPFIATGQHLSVDCLGLVCVSVLSPEQCGSMPVVAVHFPAVYGPTGEAVLIRGSLLQLGDEPVQLVQSRIDDTEQLDTITCRFTVYRDEFTVAWEEFLKSPVRVLVQGTPGLTLCKDAQCTQGCGRFHAAVEEADCIDRLLLDVWGRQWSKLDGGRATPEDAQVFACLVRVPASALRHLHLLQVRGFYAEPRATCGTGPHAGYAVVWLPDSDYNKALHVVRTCQQAVAITRLGRRYGIRVRDSDEQTVFQALRPGCDFTKVKVTAHYRLHPLPVGCQRKHLATLLKSWKWTAKPLQPARGDSEGAAWIVGAAEEPPAPAIPCGGSFVLVRKVKDATPAATPAGLTASGRTLRRIIYDDEDSAAPDPWAGGRDPWSAARPPPGLPCPSAPAGSGTQSKIGQLREELSKDMQDFVQQHISASSKDANDHEGANDARLAKLESGFVELRQQNEKFEGWFQSLGQQVQQSVHQVEQVQQTVVAQQNDIAQVRAEVTRQAEAIPATVQAAVSSLSVDLGAQLQQQFQKQSSQLEALLSKKQRSENCSPLSVPAVPVAVRDLLVYCLGDGIRVTLCACLPLAPCELEKHLILDRQEISGFPQATLLDFGVRCLAGWPVALRANSSWAGSWAGVLTCSDWPAHPVRLPWPPNLFETSRVQVAQILVSGFPVLLTNVYGYARSHARAVASTEALLGPITQEIVLGRTGVRVICGDFNASEDDFLQVQMWKQHGWIEIQQLAWERWGTPKVPTCKGMTQRDYIFLSPEAAALCVGSQVSDVFQEHSTVSAQLRIASNAGVLRSWPRPAEIPWQNVALDGLQTQGHVPLPPILDPSMRYQKHAQLFEQSVNGFVDCPGRQLPSACFGRAKLRKPVVKSSPVLAVGASREGEEVLCSDFVSQEVCRWFKQLRRLQSLCQSLGRPRNDFNVLEYRGGLWASIWRAKGFQGGFAEWWTKRPLQHCGCPHRLPHFVPSYEVAHAVFLDFRDNFRRLETWHVRKRQQILKAKQEASRQQLFRDLRSEPPRPVDVLVNHRAYSVLDVEPHEQLLHVDSPLDFSGSSEWRVSGQPVTIERVADDVCRIKGNVTLEADSELEQLQYVSTSEAVQSEFVRFWTLRWNKPVCPGQWQRILDFTRAFLPRLACPLQPITPAMWRAAIKRFKPRAARGPDGYSRDDLLNMPLPRVVELLDILNDVENNGNWPEQLVNGLVHALDKRNGCESVAGFRPICLFSIVYRTWAGIRARQLLRWLSEISPAGTFGFLQGREATEVWYLLECLVESAVQTSQALSGYGSDLVKAFNNLPREPLFEASAWLGIPSCVLTPWKAFLSRVERRFVVHGFVSDAITSNCGYPEGCPLSTVAMAVCSFLHHKYMQVFAPSIESLSYVDNLLGISRGAFDVAQGLNVTRCFCEALALELDDSKTYVWSTDSSTRRVLRQLELKVQDTARELGGIVSFGPATRNKPLVQRCESLAPVFAALARSKASWPFKVAVLPAKFWSMALHGISGVPAPADLLQRLRTQAVRALKAAPAGASPALRLGLSRPMTADPGFYQLWTCLTTLRRMCLKQPRVLQQWQSFMAHYDGRLFPGPFSKLLTVLNEIQWIVGVPPFLLDEEGLQHNMLLVPKQALRCLAERAWLQHLARTHCARLDMIDLAGLEVSLARLDAASFCPRVAARVSALQSGALMFGDAQSRFDMTQSGLCPTCRVADTKEHRLRFCARFSAQRQPHRAVIALWQHLPRCLTHHLLPPANAHAIQLRSLLHQLPDTTLTFVSLPKDATRQHLFTDGACTLYASSELALAAWGVVNASSGSVVAMGQLPGIWQSAPRAELTAVLSAVCWTFRHSATTAIWCDAYRIAEGLRLLLDGSPPEAGWCNLDLWERIWLLVQELRPQQLCVHHVPSHLDPDLCEDDFEVWVATWNQYADTVAGLANLNRSGRFSEVHHHAVEYFQVTATHLRSLRALYLAIADATEEEGQRHDGPSPEWDEDISCEDLPLGSARDLAIADQLSVNWQVQLRDKIGTLDWTLVRSVVEFMLEQDAASSLEYQISWLELLAMMRVRGCAVFSDTLHAGALQPPTVAENLRRVRTDGPHCSAVRIYQSNEAVHWREKGGARPSLLHVAAEMAAMLMWFEIFGLFFLLRVLRFSLEALAGIFPVHFSEKASKKKKKAPTAPCSHAAKADVGTGGAVPAGADRSNRSPQLSLHVCLVSGRSLDLRLPANAGLAELRWRVEKELSAGSVELIRSGGEILQGNGPLKDGDLLYATVRHRPILATSSHCNALILIDQEGSVKVAQGLPDLPGDMY</sequence>
<dbReference type="InterPro" id="IPR036397">
    <property type="entry name" value="RNaseH_sf"/>
</dbReference>
<reference evidence="4 5" key="1">
    <citation type="submission" date="2016-02" db="EMBL/GenBank/DDBJ databases">
        <title>Genome analysis of coral dinoflagellate symbionts highlights evolutionary adaptations to a symbiotic lifestyle.</title>
        <authorList>
            <person name="Aranda M."/>
            <person name="Li Y."/>
            <person name="Liew Y.J."/>
            <person name="Baumgarten S."/>
            <person name="Simakov O."/>
            <person name="Wilson M."/>
            <person name="Piel J."/>
            <person name="Ashoor H."/>
            <person name="Bougouffa S."/>
            <person name="Bajic V.B."/>
            <person name="Ryu T."/>
            <person name="Ravasi T."/>
            <person name="Bayer T."/>
            <person name="Micklem G."/>
            <person name="Kim H."/>
            <person name="Bhak J."/>
            <person name="Lajeunesse T.C."/>
            <person name="Voolstra C.R."/>
        </authorList>
    </citation>
    <scope>NUCLEOTIDE SEQUENCE [LARGE SCALE GENOMIC DNA]</scope>
    <source>
        <strain evidence="4 5">CCMP2467</strain>
    </source>
</reference>
<proteinExistence type="predicted"/>
<gene>
    <name evidence="4" type="primary">Pol</name>
    <name evidence="4" type="ORF">AK812_SmicGene27563</name>
</gene>
<feature type="region of interest" description="Disordered" evidence="1">
    <location>
        <begin position="856"/>
        <end position="879"/>
    </location>
</feature>
<organism evidence="4 5">
    <name type="scientific">Symbiodinium microadriaticum</name>
    <name type="common">Dinoflagellate</name>
    <name type="synonym">Zooxanthella microadriatica</name>
    <dbReference type="NCBI Taxonomy" id="2951"/>
    <lineage>
        <taxon>Eukaryota</taxon>
        <taxon>Sar</taxon>
        <taxon>Alveolata</taxon>
        <taxon>Dinophyceae</taxon>
        <taxon>Suessiales</taxon>
        <taxon>Symbiodiniaceae</taxon>
        <taxon>Symbiodinium</taxon>
    </lineage>
</organism>
<evidence type="ECO:0000313" key="4">
    <source>
        <dbReference type="EMBL" id="OLP90816.1"/>
    </source>
</evidence>
<evidence type="ECO:0000259" key="3">
    <source>
        <dbReference type="PROSITE" id="PS50879"/>
    </source>
</evidence>
<dbReference type="InterPro" id="IPR000477">
    <property type="entry name" value="RT_dom"/>
</dbReference>
<feature type="region of interest" description="Disordered" evidence="1">
    <location>
        <begin position="1288"/>
        <end position="1324"/>
    </location>
</feature>
<dbReference type="InterPro" id="IPR036691">
    <property type="entry name" value="Endo/exonu/phosph_ase_sf"/>
</dbReference>
<dbReference type="PROSITE" id="PS50879">
    <property type="entry name" value="RNASE_H_1"/>
    <property type="match status" value="1"/>
</dbReference>
<dbReference type="SUPFAM" id="SSF56219">
    <property type="entry name" value="DNase I-like"/>
    <property type="match status" value="1"/>
</dbReference>
<accession>A0A1Q9D6T0</accession>
<evidence type="ECO:0000259" key="2">
    <source>
        <dbReference type="PROSITE" id="PS50878"/>
    </source>
</evidence>
<dbReference type="Gene3D" id="3.60.10.10">
    <property type="entry name" value="Endonuclease/exonuclease/phosphatase"/>
    <property type="match status" value="1"/>
</dbReference>
<dbReference type="PROSITE" id="PS50878">
    <property type="entry name" value="RT_POL"/>
    <property type="match status" value="1"/>
</dbReference>
<dbReference type="Gene3D" id="3.90.120.10">
    <property type="entry name" value="DNA Methylase, subunit A, domain 2"/>
    <property type="match status" value="1"/>
</dbReference>
<dbReference type="Gene3D" id="3.30.420.10">
    <property type="entry name" value="Ribonuclease H-like superfamily/Ribonuclease H"/>
    <property type="match status" value="1"/>
</dbReference>
<keyword evidence="5" id="KW-1185">Reference proteome</keyword>
<dbReference type="PANTHER" id="PTHR19446">
    <property type="entry name" value="REVERSE TRANSCRIPTASES"/>
    <property type="match status" value="1"/>
</dbReference>
<name>A0A1Q9D6T0_SYMMI</name>
<dbReference type="Proteomes" id="UP000186817">
    <property type="component" value="Unassembled WGS sequence"/>
</dbReference>
<dbReference type="GO" id="GO:0003676">
    <property type="term" value="F:nucleic acid binding"/>
    <property type="evidence" value="ECO:0007669"/>
    <property type="project" value="InterPro"/>
</dbReference>
<evidence type="ECO:0000256" key="1">
    <source>
        <dbReference type="SAM" id="MobiDB-lite"/>
    </source>
</evidence>
<feature type="compositionally biased region" description="Pro residues" evidence="1">
    <location>
        <begin position="1306"/>
        <end position="1315"/>
    </location>
</feature>
<dbReference type="InterPro" id="IPR002156">
    <property type="entry name" value="RNaseH_domain"/>
</dbReference>
<dbReference type="Gene3D" id="3.40.50.150">
    <property type="entry name" value="Vaccinia Virus protein VP39"/>
    <property type="match status" value="1"/>
</dbReference>
<dbReference type="SUPFAM" id="SSF53335">
    <property type="entry name" value="S-adenosyl-L-methionine-dependent methyltransferases"/>
    <property type="match status" value="1"/>
</dbReference>
<comment type="caution">
    <text evidence="4">The sequence shown here is derived from an EMBL/GenBank/DDBJ whole genome shotgun (WGS) entry which is preliminary data.</text>
</comment>
<dbReference type="InterPro" id="IPR029063">
    <property type="entry name" value="SAM-dependent_MTases_sf"/>
</dbReference>
<feature type="domain" description="Reverse transcriptase" evidence="2">
    <location>
        <begin position="2110"/>
        <end position="2369"/>
    </location>
</feature>
<dbReference type="InterPro" id="IPR012337">
    <property type="entry name" value="RNaseH-like_sf"/>
</dbReference>
<evidence type="ECO:0000313" key="5">
    <source>
        <dbReference type="Proteomes" id="UP000186817"/>
    </source>
</evidence>
<dbReference type="EMBL" id="LSRX01000693">
    <property type="protein sequence ID" value="OLP90816.1"/>
    <property type="molecule type" value="Genomic_DNA"/>
</dbReference>
<dbReference type="SUPFAM" id="SSF53098">
    <property type="entry name" value="Ribonuclease H-like"/>
    <property type="match status" value="1"/>
</dbReference>
<dbReference type="GO" id="GO:0004523">
    <property type="term" value="F:RNA-DNA hybrid ribonuclease activity"/>
    <property type="evidence" value="ECO:0007669"/>
    <property type="project" value="InterPro"/>
</dbReference>
<feature type="compositionally biased region" description="Polar residues" evidence="1">
    <location>
        <begin position="857"/>
        <end position="866"/>
    </location>
</feature>
<protein>
    <submittedName>
        <fullName evidence="4">LINE-1 retrotransposable element ORF2 protein</fullName>
    </submittedName>
</protein>
<dbReference type="Pfam" id="PF00078">
    <property type="entry name" value="RVT_1"/>
    <property type="match status" value="1"/>
</dbReference>
<dbReference type="OrthoDB" id="419590at2759"/>
<feature type="domain" description="RNase H type-1" evidence="3">
    <location>
        <begin position="2692"/>
        <end position="2847"/>
    </location>
</feature>